<dbReference type="Proteomes" id="UP000824150">
    <property type="component" value="Unassembled WGS sequence"/>
</dbReference>
<feature type="transmembrane region" description="Helical" evidence="5">
    <location>
        <begin position="241"/>
        <end position="261"/>
    </location>
</feature>
<dbReference type="PROSITE" id="PS50850">
    <property type="entry name" value="MFS"/>
    <property type="match status" value="1"/>
</dbReference>
<evidence type="ECO:0000313" key="8">
    <source>
        <dbReference type="Proteomes" id="UP000824150"/>
    </source>
</evidence>
<sequence length="394" mass="42802">MSARKTVFTGFYSYLLTGIIYTLIMSRLPAIKAQTGLSDADVGVALMCLGGGSIVGFLTVNWLLHHLQVRTLLSYAAFCFMGVGMLLTLAQSKWQLFALFVLWGYTCSYLDVAMNTHSLYIEMFTQRPYMSSMHAGYSGGCLLGSALGAAFAFFLVPVWLNFALIALILCGVFILLRSALLPDPQSVREQDDLKENAARKRHYIPVFIFLCGLMGMFSYTAEGSVAEWGSLVLHEAKQASEGVAALAYGVFALFMASTRLFCDHLRARTGDKALLLIGTSIALCGMILVMWTHLPYVCLIGYAIMGVGLAPVFPLVLSNAGRYPGVSPKVATATVSFIGYTGLLVIPPALGFLAHHFGLERALFLPLGAILLVMLGSLCFKGRAQKGYRRKMAS</sequence>
<evidence type="ECO:0000256" key="2">
    <source>
        <dbReference type="ARBA" id="ARBA00022692"/>
    </source>
</evidence>
<feature type="domain" description="Major facilitator superfamily (MFS) profile" evidence="6">
    <location>
        <begin position="6"/>
        <end position="386"/>
    </location>
</feature>
<evidence type="ECO:0000256" key="4">
    <source>
        <dbReference type="ARBA" id="ARBA00023136"/>
    </source>
</evidence>
<feature type="transmembrane region" description="Helical" evidence="5">
    <location>
        <begin position="330"/>
        <end position="350"/>
    </location>
</feature>
<evidence type="ECO:0000313" key="7">
    <source>
        <dbReference type="EMBL" id="MBU3826477.1"/>
    </source>
</evidence>
<evidence type="ECO:0000256" key="3">
    <source>
        <dbReference type="ARBA" id="ARBA00022989"/>
    </source>
</evidence>
<reference evidence="7" key="2">
    <citation type="submission" date="2021-04" db="EMBL/GenBank/DDBJ databases">
        <authorList>
            <person name="Gilroy R."/>
        </authorList>
    </citation>
    <scope>NUCLEOTIDE SEQUENCE</scope>
    <source>
        <strain evidence="7">687</strain>
    </source>
</reference>
<keyword evidence="3 5" id="KW-1133">Transmembrane helix</keyword>
<feature type="transmembrane region" description="Helical" evidence="5">
    <location>
        <begin position="162"/>
        <end position="181"/>
    </location>
</feature>
<organism evidence="7 8">
    <name type="scientific">Candidatus Anaerobiospirillum merdipullorum</name>
    <dbReference type="NCBI Taxonomy" id="2838450"/>
    <lineage>
        <taxon>Bacteria</taxon>
        <taxon>Pseudomonadati</taxon>
        <taxon>Pseudomonadota</taxon>
        <taxon>Gammaproteobacteria</taxon>
        <taxon>Aeromonadales</taxon>
        <taxon>Succinivibrionaceae</taxon>
        <taxon>Anaerobiospirillum</taxon>
    </lineage>
</organism>
<dbReference type="InterPro" id="IPR036259">
    <property type="entry name" value="MFS_trans_sf"/>
</dbReference>
<dbReference type="CDD" id="cd17393">
    <property type="entry name" value="MFS_MosC_like"/>
    <property type="match status" value="1"/>
</dbReference>
<dbReference type="InterPro" id="IPR011701">
    <property type="entry name" value="MFS"/>
</dbReference>
<feature type="transmembrane region" description="Helical" evidence="5">
    <location>
        <begin position="7"/>
        <end position="24"/>
    </location>
</feature>
<protein>
    <submittedName>
        <fullName evidence="7">MFS transporter</fullName>
    </submittedName>
</protein>
<evidence type="ECO:0000256" key="1">
    <source>
        <dbReference type="ARBA" id="ARBA00004141"/>
    </source>
</evidence>
<reference evidence="7" key="1">
    <citation type="journal article" date="2021" name="PeerJ">
        <title>Extensive microbial diversity within the chicken gut microbiome revealed by metagenomics and culture.</title>
        <authorList>
            <person name="Gilroy R."/>
            <person name="Ravi A."/>
            <person name="Getino M."/>
            <person name="Pursley I."/>
            <person name="Horton D.L."/>
            <person name="Alikhan N.F."/>
            <person name="Baker D."/>
            <person name="Gharbi K."/>
            <person name="Hall N."/>
            <person name="Watson M."/>
            <person name="Adriaenssens E.M."/>
            <person name="Foster-Nyarko E."/>
            <person name="Jarju S."/>
            <person name="Secka A."/>
            <person name="Antonio M."/>
            <person name="Oren A."/>
            <person name="Chaudhuri R.R."/>
            <person name="La Ragione R."/>
            <person name="Hildebrand F."/>
            <person name="Pallen M.J."/>
        </authorList>
    </citation>
    <scope>NUCLEOTIDE SEQUENCE</scope>
    <source>
        <strain evidence="7">687</strain>
    </source>
</reference>
<dbReference type="Gene3D" id="1.20.1250.20">
    <property type="entry name" value="MFS general substrate transporter like domains"/>
    <property type="match status" value="2"/>
</dbReference>
<feature type="transmembrane region" description="Helical" evidence="5">
    <location>
        <begin position="96"/>
        <end position="114"/>
    </location>
</feature>
<dbReference type="InterPro" id="IPR051788">
    <property type="entry name" value="MFS_Transporter"/>
</dbReference>
<feature type="transmembrane region" description="Helical" evidence="5">
    <location>
        <begin position="44"/>
        <end position="64"/>
    </location>
</feature>
<feature type="transmembrane region" description="Helical" evidence="5">
    <location>
        <begin position="273"/>
        <end position="293"/>
    </location>
</feature>
<keyword evidence="4 5" id="KW-0472">Membrane</keyword>
<evidence type="ECO:0000259" key="6">
    <source>
        <dbReference type="PROSITE" id="PS50850"/>
    </source>
</evidence>
<dbReference type="EMBL" id="JAHLFG010000035">
    <property type="protein sequence ID" value="MBU3826477.1"/>
    <property type="molecule type" value="Genomic_DNA"/>
</dbReference>
<dbReference type="PANTHER" id="PTHR23514">
    <property type="entry name" value="BYPASS OF STOP CODON PROTEIN 6"/>
    <property type="match status" value="1"/>
</dbReference>
<feature type="transmembrane region" description="Helical" evidence="5">
    <location>
        <begin position="135"/>
        <end position="156"/>
    </location>
</feature>
<proteinExistence type="predicted"/>
<feature type="transmembrane region" description="Helical" evidence="5">
    <location>
        <begin position="202"/>
        <end position="221"/>
    </location>
</feature>
<dbReference type="GO" id="GO:0022857">
    <property type="term" value="F:transmembrane transporter activity"/>
    <property type="evidence" value="ECO:0007669"/>
    <property type="project" value="InterPro"/>
</dbReference>
<keyword evidence="2 5" id="KW-0812">Transmembrane</keyword>
<dbReference type="Pfam" id="PF07690">
    <property type="entry name" value="MFS_1"/>
    <property type="match status" value="1"/>
</dbReference>
<evidence type="ECO:0000256" key="5">
    <source>
        <dbReference type="SAM" id="Phobius"/>
    </source>
</evidence>
<name>A0A9E2KNB6_9GAMM</name>
<feature type="transmembrane region" description="Helical" evidence="5">
    <location>
        <begin position="362"/>
        <end position="380"/>
    </location>
</feature>
<dbReference type="GO" id="GO:0016020">
    <property type="term" value="C:membrane"/>
    <property type="evidence" value="ECO:0007669"/>
    <property type="project" value="UniProtKB-SubCell"/>
</dbReference>
<dbReference type="SUPFAM" id="SSF103473">
    <property type="entry name" value="MFS general substrate transporter"/>
    <property type="match status" value="1"/>
</dbReference>
<feature type="transmembrane region" description="Helical" evidence="5">
    <location>
        <begin position="299"/>
        <end position="318"/>
    </location>
</feature>
<comment type="caution">
    <text evidence="7">The sequence shown here is derived from an EMBL/GenBank/DDBJ whole genome shotgun (WGS) entry which is preliminary data.</text>
</comment>
<gene>
    <name evidence="7" type="ORF">IAA31_03190</name>
</gene>
<dbReference type="PANTHER" id="PTHR23514:SF13">
    <property type="entry name" value="INNER MEMBRANE PROTEIN YBJJ"/>
    <property type="match status" value="1"/>
</dbReference>
<accession>A0A9E2KNB6</accession>
<comment type="subcellular location">
    <subcellularLocation>
        <location evidence="1">Membrane</location>
        <topology evidence="1">Multi-pass membrane protein</topology>
    </subcellularLocation>
</comment>
<dbReference type="InterPro" id="IPR020846">
    <property type="entry name" value="MFS_dom"/>
</dbReference>
<dbReference type="AlphaFoldDB" id="A0A9E2KNB6"/>
<feature type="transmembrane region" description="Helical" evidence="5">
    <location>
        <begin position="71"/>
        <end position="90"/>
    </location>
</feature>